<proteinExistence type="predicted"/>
<organism evidence="4 5">
    <name type="scientific">Cottoperca gobio</name>
    <name type="common">Frogmouth</name>
    <name type="synonym">Aphritis gobio</name>
    <dbReference type="NCBI Taxonomy" id="56716"/>
    <lineage>
        <taxon>Eukaryota</taxon>
        <taxon>Metazoa</taxon>
        <taxon>Chordata</taxon>
        <taxon>Craniata</taxon>
        <taxon>Vertebrata</taxon>
        <taxon>Euteleostomi</taxon>
        <taxon>Actinopterygii</taxon>
        <taxon>Neopterygii</taxon>
        <taxon>Teleostei</taxon>
        <taxon>Neoteleostei</taxon>
        <taxon>Acanthomorphata</taxon>
        <taxon>Eupercaria</taxon>
        <taxon>Perciformes</taxon>
        <taxon>Notothenioidei</taxon>
        <taxon>Bovichtidae</taxon>
        <taxon>Cottoperca</taxon>
    </lineage>
</organism>
<gene>
    <name evidence="5" type="primary">klhdc7a</name>
</gene>
<evidence type="ECO:0000313" key="5">
    <source>
        <dbReference type="RefSeq" id="XP_029288189.1"/>
    </source>
</evidence>
<dbReference type="InterPro" id="IPR015915">
    <property type="entry name" value="Kelch-typ_b-propeller"/>
</dbReference>
<dbReference type="SMART" id="SM00612">
    <property type="entry name" value="Kelch"/>
    <property type="match status" value="2"/>
</dbReference>
<dbReference type="Pfam" id="PF01344">
    <property type="entry name" value="Kelch_1"/>
    <property type="match status" value="1"/>
</dbReference>
<evidence type="ECO:0000256" key="2">
    <source>
        <dbReference type="ARBA" id="ARBA00022737"/>
    </source>
</evidence>
<dbReference type="GeneID" id="115008625"/>
<dbReference type="InterPro" id="IPR006652">
    <property type="entry name" value="Kelch_1"/>
</dbReference>
<dbReference type="PANTHER" id="PTHR45972:SF1">
    <property type="entry name" value="KELCH DOMAIN-CONTAINING PROTEIN 7A"/>
    <property type="match status" value="1"/>
</dbReference>
<evidence type="ECO:0000313" key="4">
    <source>
        <dbReference type="Proteomes" id="UP000504630"/>
    </source>
</evidence>
<accession>A0A6J2PS91</accession>
<keyword evidence="2" id="KW-0677">Repeat</keyword>
<evidence type="ECO:0000256" key="1">
    <source>
        <dbReference type="ARBA" id="ARBA00022441"/>
    </source>
</evidence>
<dbReference type="CTD" id="127707"/>
<reference evidence="5" key="1">
    <citation type="submission" date="2025-08" db="UniProtKB">
        <authorList>
            <consortium name="RefSeq"/>
        </authorList>
    </citation>
    <scope>IDENTIFICATION</scope>
</reference>
<dbReference type="PANTHER" id="PTHR45972">
    <property type="entry name" value="BTB_2 DOMAIN-CONTAINING PROTEIN"/>
    <property type="match status" value="1"/>
</dbReference>
<dbReference type="InterPro" id="IPR052310">
    <property type="entry name" value="Kelch/BTB_domain_protein"/>
</dbReference>
<dbReference type="SUPFAM" id="SSF117281">
    <property type="entry name" value="Kelch motif"/>
    <property type="match status" value="1"/>
</dbReference>
<dbReference type="AlphaFoldDB" id="A0A6J2PS91"/>
<sequence length="760" mass="84981">MPIAEHLAIQFDMQLLLKLSLSVAAVLLVSWAYRFYSSRDAKKIQLSVKNNKEPENAACQNCKTTLRCQSSPKHGTTEGGKRSRPLHRDLTTDDLTSDSTKETPVEARPCQAEKSEDAFDMSYNVSMKGEILPHQKQAEVATSNISFGSALNLPHPTESGMASATGRRSPCFLQKLEGSVGVGRELRQDLEHQGSYSSFLSKAKIKVEEANVVLEETGDQIVRGKIYDYYVESSSHSVTDLNTVLGQYERNSESQPSEVGSRCSSLTESPSSLSPIIMRDLVLPQSTVEDSSLGSLKLRHPARPVLLRKESYLSAAEQSELYIPFLNTSASTPMTHSLAPTSNDSISAHPIIPHCTDSKGLNVKELADLETVAAFLHLPAKTLDGSDLESLKSKLDLGNCLETLCLAKKHGQTSVQQAALGVMSDNYLQVIRDPNIYGRLMAGEREQIQKQRMRGRRFVMVADMDPQDWARNTGWQTAETEQRRTSSAVYYYDHYKDAWHTLCLIPQEVISKASAMCTMDNYLFVAVGCQCTDREMTPSKRVFCYNPLTLIWKEISPMNEARPRCKLAALDGYIYAIGGECHSSVERYDPRLDRWTFVAPLPNDTFAVAHHVTVCSGELFVSGGTLRYILLRYSPKTNIWRRSLLIGSKDRTADMVAVGRFLYRFDVNPLLGVSVYRYHTVARLWYECSSKRLQRCPAFQCVTMDGTTYCVSRQFTMRFDADEISPGFKDENLSVLSAAKGMLFPFVLSLPDKKPRQTSV</sequence>
<feature type="compositionally biased region" description="Basic and acidic residues" evidence="3">
    <location>
        <begin position="99"/>
        <end position="113"/>
    </location>
</feature>
<feature type="compositionally biased region" description="Basic and acidic residues" evidence="3">
    <location>
        <begin position="75"/>
        <end position="91"/>
    </location>
</feature>
<name>A0A6J2PS91_COTGO</name>
<dbReference type="OrthoDB" id="45365at2759"/>
<protein>
    <submittedName>
        <fullName evidence="5">Kelch domain-containing protein 7A</fullName>
    </submittedName>
</protein>
<keyword evidence="4" id="KW-1185">Reference proteome</keyword>
<dbReference type="KEGG" id="cgob:115008625"/>
<dbReference type="FunCoup" id="A0A6J2PS91">
    <property type="interactions" value="943"/>
</dbReference>
<dbReference type="Proteomes" id="UP000504630">
    <property type="component" value="Chromosome 5"/>
</dbReference>
<feature type="region of interest" description="Disordered" evidence="3">
    <location>
        <begin position="68"/>
        <end position="113"/>
    </location>
</feature>
<dbReference type="InParanoid" id="A0A6J2PS91"/>
<evidence type="ECO:0000256" key="3">
    <source>
        <dbReference type="SAM" id="MobiDB-lite"/>
    </source>
</evidence>
<feature type="region of interest" description="Disordered" evidence="3">
    <location>
        <begin position="249"/>
        <end position="271"/>
    </location>
</feature>
<keyword evidence="1" id="KW-0880">Kelch repeat</keyword>
<dbReference type="Gene3D" id="2.120.10.80">
    <property type="entry name" value="Kelch-type beta propeller"/>
    <property type="match status" value="1"/>
</dbReference>
<dbReference type="RefSeq" id="XP_029288189.1">
    <property type="nucleotide sequence ID" value="XM_029432329.1"/>
</dbReference>
<feature type="compositionally biased region" description="Low complexity" evidence="3">
    <location>
        <begin position="261"/>
        <end position="271"/>
    </location>
</feature>